<evidence type="ECO:0000256" key="4">
    <source>
        <dbReference type="ARBA" id="ARBA00022989"/>
    </source>
</evidence>
<evidence type="ECO:0000256" key="5">
    <source>
        <dbReference type="ARBA" id="ARBA00023136"/>
    </source>
</evidence>
<keyword evidence="4 7" id="KW-1133">Transmembrane helix</keyword>
<organism evidence="8">
    <name type="scientific">Chelativorans sp. (strain BNC1)</name>
    <dbReference type="NCBI Taxonomy" id="266779"/>
    <lineage>
        <taxon>Bacteria</taxon>
        <taxon>Pseudomonadati</taxon>
        <taxon>Pseudomonadota</taxon>
        <taxon>Alphaproteobacteria</taxon>
        <taxon>Hyphomicrobiales</taxon>
        <taxon>Phyllobacteriaceae</taxon>
        <taxon>Chelativorans</taxon>
    </lineage>
</organism>
<protein>
    <submittedName>
        <fullName evidence="8">Putative ribonuclease BN</fullName>
    </submittedName>
</protein>
<feature type="transmembrane region" description="Helical" evidence="7">
    <location>
        <begin position="42"/>
        <end position="68"/>
    </location>
</feature>
<evidence type="ECO:0000256" key="3">
    <source>
        <dbReference type="ARBA" id="ARBA00022692"/>
    </source>
</evidence>
<keyword evidence="2" id="KW-1003">Cell membrane</keyword>
<evidence type="ECO:0000256" key="7">
    <source>
        <dbReference type="SAM" id="Phobius"/>
    </source>
</evidence>
<dbReference type="KEGG" id="mes:Meso_0318"/>
<dbReference type="InterPro" id="IPR017039">
    <property type="entry name" value="Virul_fac_BrkB"/>
</dbReference>
<name>Q11LK3_CHESB</name>
<reference evidence="8" key="1">
    <citation type="submission" date="2006-06" db="EMBL/GenBank/DDBJ databases">
        <title>Complete sequence of chromosome of Chelativorans sp. BNC1.</title>
        <authorList>
            <consortium name="US DOE Joint Genome Institute"/>
            <person name="Copeland A."/>
            <person name="Lucas S."/>
            <person name="Lapidus A."/>
            <person name="Barry K."/>
            <person name="Detter J.C."/>
            <person name="Glavina del Rio T."/>
            <person name="Hammon N."/>
            <person name="Israni S."/>
            <person name="Dalin E."/>
            <person name="Tice H."/>
            <person name="Pitluck S."/>
            <person name="Chertkov O."/>
            <person name="Brettin T."/>
            <person name="Bruce D."/>
            <person name="Han C."/>
            <person name="Tapia R."/>
            <person name="Gilna P."/>
            <person name="Schmutz J."/>
            <person name="Larimer F."/>
            <person name="Land M."/>
            <person name="Hauser L."/>
            <person name="Kyrpides N."/>
            <person name="Mikhailova N."/>
            <person name="Richardson P."/>
        </authorList>
    </citation>
    <scope>NUCLEOTIDE SEQUENCE</scope>
    <source>
        <strain evidence="8">BNC1</strain>
    </source>
</reference>
<comment type="subcellular location">
    <subcellularLocation>
        <location evidence="1">Cell membrane</location>
        <topology evidence="1">Multi-pass membrane protein</topology>
    </subcellularLocation>
</comment>
<keyword evidence="3 7" id="KW-0812">Transmembrane</keyword>
<feature type="transmembrane region" description="Helical" evidence="7">
    <location>
        <begin position="113"/>
        <end position="134"/>
    </location>
</feature>
<dbReference type="HOGENOM" id="CLU_045539_0_0_5"/>
<dbReference type="PANTHER" id="PTHR30213:SF0">
    <property type="entry name" value="UPF0761 MEMBRANE PROTEIN YIHY"/>
    <property type="match status" value="1"/>
</dbReference>
<feature type="transmembrane region" description="Helical" evidence="7">
    <location>
        <begin position="228"/>
        <end position="250"/>
    </location>
</feature>
<evidence type="ECO:0000313" key="8">
    <source>
        <dbReference type="EMBL" id="ABG61722.1"/>
    </source>
</evidence>
<dbReference type="GO" id="GO:0005886">
    <property type="term" value="C:plasma membrane"/>
    <property type="evidence" value="ECO:0007669"/>
    <property type="project" value="UniProtKB-SubCell"/>
</dbReference>
<evidence type="ECO:0000256" key="6">
    <source>
        <dbReference type="SAM" id="MobiDB-lite"/>
    </source>
</evidence>
<dbReference type="STRING" id="266779.Meso_0318"/>
<dbReference type="PIRSF" id="PIRSF035875">
    <property type="entry name" value="RNase_BN"/>
    <property type="match status" value="1"/>
</dbReference>
<feature type="transmembrane region" description="Helical" evidence="7">
    <location>
        <begin position="262"/>
        <end position="284"/>
    </location>
</feature>
<feature type="region of interest" description="Disordered" evidence="6">
    <location>
        <begin position="293"/>
        <end position="322"/>
    </location>
</feature>
<dbReference type="eggNOG" id="COG1295">
    <property type="taxonomic scope" value="Bacteria"/>
</dbReference>
<evidence type="ECO:0000256" key="1">
    <source>
        <dbReference type="ARBA" id="ARBA00004651"/>
    </source>
</evidence>
<dbReference type="Pfam" id="PF03631">
    <property type="entry name" value="Virul_fac_BrkB"/>
    <property type="match status" value="1"/>
</dbReference>
<sequence length="322" mass="34957">MTGATNQEVDRGRDARSPSEIPATGWKDIGWRVFREIGEDRITLIAAGVTFYLLLALFPALAAFVSLYGLVSDPVTVADHIAYLGGLLPPTAIEIVQQQLQALVSERSQSLGLGFLIGLAIALWSANNGIKALFEAMNVAYDETEKRGFIKLNLLSLSFTLATLVLGIMLIIAVGVVPAVLAILGLSPWAETLIAFARWPTLLLVSMFGILMLYRFGPSRERPKWRWLSWGAVIATLVWLAASVAFSYYLQNFADYDATYGSLGAIIGLMMWTWISVVVLIVGAEIDAEIEHQTARDTTTGPPEPMGRRGAVVADTVGDPVD</sequence>
<feature type="transmembrane region" description="Helical" evidence="7">
    <location>
        <begin position="196"/>
        <end position="216"/>
    </location>
</feature>
<evidence type="ECO:0000256" key="2">
    <source>
        <dbReference type="ARBA" id="ARBA00022475"/>
    </source>
</evidence>
<dbReference type="NCBIfam" id="TIGR00765">
    <property type="entry name" value="yihY_not_rbn"/>
    <property type="match status" value="1"/>
</dbReference>
<keyword evidence="5 7" id="KW-0472">Membrane</keyword>
<dbReference type="OrthoDB" id="9781030at2"/>
<accession>Q11LK3</accession>
<dbReference type="AlphaFoldDB" id="Q11LK3"/>
<feature type="transmembrane region" description="Helical" evidence="7">
    <location>
        <begin position="154"/>
        <end position="184"/>
    </location>
</feature>
<proteinExistence type="predicted"/>
<feature type="region of interest" description="Disordered" evidence="6">
    <location>
        <begin position="1"/>
        <end position="21"/>
    </location>
</feature>
<feature type="compositionally biased region" description="Basic and acidic residues" evidence="6">
    <location>
        <begin position="8"/>
        <end position="17"/>
    </location>
</feature>
<gene>
    <name evidence="8" type="ordered locus">Meso_0318</name>
</gene>
<dbReference type="EMBL" id="CP000390">
    <property type="protein sequence ID" value="ABG61722.1"/>
    <property type="molecule type" value="Genomic_DNA"/>
</dbReference>
<dbReference type="PANTHER" id="PTHR30213">
    <property type="entry name" value="INNER MEMBRANE PROTEIN YHJD"/>
    <property type="match status" value="1"/>
</dbReference>